<dbReference type="AlphaFoldDB" id="A0A7R9DAS6"/>
<name>A0A7R9DAS6_TIMPO</name>
<proteinExistence type="predicted"/>
<gene>
    <name evidence="1" type="ORF">TPSB3V08_LOCUS7747</name>
</gene>
<sequence>MEEIDIIEIQGNYTLLEEKANLVHSFDQEIFQHLIETEATKEYQINEVEVVDDYKRKFHVLASAVSDAVAATVSVLRHNLMKPIRNAPENTAEGRYST</sequence>
<dbReference type="EMBL" id="OD005205">
    <property type="protein sequence ID" value="CAD7411195.1"/>
    <property type="molecule type" value="Genomic_DNA"/>
</dbReference>
<protein>
    <submittedName>
        <fullName evidence="1">Uncharacterized protein</fullName>
    </submittedName>
</protein>
<organism evidence="1">
    <name type="scientific">Timema poppense</name>
    <name type="common">Walking stick</name>
    <dbReference type="NCBI Taxonomy" id="170557"/>
    <lineage>
        <taxon>Eukaryota</taxon>
        <taxon>Metazoa</taxon>
        <taxon>Ecdysozoa</taxon>
        <taxon>Arthropoda</taxon>
        <taxon>Hexapoda</taxon>
        <taxon>Insecta</taxon>
        <taxon>Pterygota</taxon>
        <taxon>Neoptera</taxon>
        <taxon>Polyneoptera</taxon>
        <taxon>Phasmatodea</taxon>
        <taxon>Timematodea</taxon>
        <taxon>Timematoidea</taxon>
        <taxon>Timematidae</taxon>
        <taxon>Timema</taxon>
    </lineage>
</organism>
<evidence type="ECO:0000313" key="1">
    <source>
        <dbReference type="EMBL" id="CAD7411195.1"/>
    </source>
</evidence>
<reference evidence="1" key="1">
    <citation type="submission" date="2020-11" db="EMBL/GenBank/DDBJ databases">
        <authorList>
            <person name="Tran Van P."/>
        </authorList>
    </citation>
    <scope>NUCLEOTIDE SEQUENCE</scope>
</reference>
<accession>A0A7R9DAS6</accession>